<comment type="similarity">
    <text evidence="5 18">Belongs to the CDS family.</text>
</comment>
<keyword evidence="11 18" id="KW-0812">Transmembrane</keyword>
<gene>
    <name evidence="20" type="ORF">J2S13_000664</name>
</gene>
<reference evidence="20" key="1">
    <citation type="submission" date="2023-07" db="EMBL/GenBank/DDBJ databases">
        <title>Genomic Encyclopedia of Type Strains, Phase IV (KMG-IV): sequencing the most valuable type-strain genomes for metagenomic binning, comparative biology and taxonomic classification.</title>
        <authorList>
            <person name="Goeker M."/>
        </authorList>
    </citation>
    <scope>NUCLEOTIDE SEQUENCE</scope>
    <source>
        <strain evidence="20">DSM 23947</strain>
    </source>
</reference>
<evidence type="ECO:0000256" key="2">
    <source>
        <dbReference type="ARBA" id="ARBA00004651"/>
    </source>
</evidence>
<evidence type="ECO:0000256" key="4">
    <source>
        <dbReference type="ARBA" id="ARBA00005189"/>
    </source>
</evidence>
<evidence type="ECO:0000256" key="14">
    <source>
        <dbReference type="ARBA" id="ARBA00023098"/>
    </source>
</evidence>
<dbReference type="AlphaFoldDB" id="A0AAJ1SWR4"/>
<accession>A0AAJ1SWR4</accession>
<evidence type="ECO:0000256" key="11">
    <source>
        <dbReference type="ARBA" id="ARBA00022692"/>
    </source>
</evidence>
<keyword evidence="8" id="KW-1003">Cell membrane</keyword>
<keyword evidence="14" id="KW-0443">Lipid metabolism</keyword>
<evidence type="ECO:0000313" key="21">
    <source>
        <dbReference type="Proteomes" id="UP001237207"/>
    </source>
</evidence>
<feature type="transmembrane region" description="Helical" evidence="19">
    <location>
        <begin position="108"/>
        <end position="124"/>
    </location>
</feature>
<dbReference type="GO" id="GO:0004605">
    <property type="term" value="F:phosphatidate cytidylyltransferase activity"/>
    <property type="evidence" value="ECO:0007669"/>
    <property type="project" value="UniProtKB-EC"/>
</dbReference>
<dbReference type="PANTHER" id="PTHR46382:SF1">
    <property type="entry name" value="PHOSPHATIDATE CYTIDYLYLTRANSFERASE"/>
    <property type="match status" value="1"/>
</dbReference>
<dbReference type="InterPro" id="IPR000374">
    <property type="entry name" value="PC_trans"/>
</dbReference>
<evidence type="ECO:0000256" key="3">
    <source>
        <dbReference type="ARBA" id="ARBA00005119"/>
    </source>
</evidence>
<evidence type="ECO:0000256" key="8">
    <source>
        <dbReference type="ARBA" id="ARBA00022475"/>
    </source>
</evidence>
<keyword evidence="9" id="KW-0444">Lipid biosynthesis</keyword>
<sequence>MKQRIITAVIAAAAFLPIVFYGDWPFMILVYLMATVGLYEAIKMRHQSFSIIAGILSLLLLWILLIPEKYVEELGYTSPQPFVLMVMLLFLSYMVMTKNRFTFDDVSYYMLVALYIGFGFHYLIETREAGIQYVFFALFITWGTDSGAYFIGRSFGKRKLWPEISPKKTIEGFFGGIFTALVIAAIFAFIADLDVSMIKLLLATVVLSAFGQMGDLVESALKRHYNVKDSGNILPGHGGILDRTDSWLFVFPLLHILQII</sequence>
<keyword evidence="21" id="KW-1185">Reference proteome</keyword>
<evidence type="ECO:0000256" key="18">
    <source>
        <dbReference type="RuleBase" id="RU003938"/>
    </source>
</evidence>
<evidence type="ECO:0000256" key="13">
    <source>
        <dbReference type="ARBA" id="ARBA00022989"/>
    </source>
</evidence>
<evidence type="ECO:0000256" key="16">
    <source>
        <dbReference type="ARBA" id="ARBA00023209"/>
    </source>
</evidence>
<organism evidence="20 21">
    <name type="scientific">Oikeobacillus pervagus</name>
    <dbReference type="NCBI Taxonomy" id="1325931"/>
    <lineage>
        <taxon>Bacteria</taxon>
        <taxon>Bacillati</taxon>
        <taxon>Bacillota</taxon>
        <taxon>Bacilli</taxon>
        <taxon>Bacillales</taxon>
        <taxon>Bacillaceae</taxon>
        <taxon>Oikeobacillus</taxon>
    </lineage>
</organism>
<proteinExistence type="inferred from homology"/>
<dbReference type="GO" id="GO:0016024">
    <property type="term" value="P:CDP-diacylglycerol biosynthetic process"/>
    <property type="evidence" value="ECO:0007669"/>
    <property type="project" value="TreeGrafter"/>
</dbReference>
<feature type="transmembrane region" description="Helical" evidence="19">
    <location>
        <begin position="49"/>
        <end position="66"/>
    </location>
</feature>
<name>A0AAJ1SWR4_9BACI</name>
<evidence type="ECO:0000256" key="12">
    <source>
        <dbReference type="ARBA" id="ARBA00022695"/>
    </source>
</evidence>
<comment type="pathway">
    <text evidence="4">Lipid metabolism.</text>
</comment>
<evidence type="ECO:0000256" key="5">
    <source>
        <dbReference type="ARBA" id="ARBA00010185"/>
    </source>
</evidence>
<dbReference type="Proteomes" id="UP001237207">
    <property type="component" value="Unassembled WGS sequence"/>
</dbReference>
<comment type="subcellular location">
    <subcellularLocation>
        <location evidence="2">Cell membrane</location>
        <topology evidence="2">Multi-pass membrane protein</topology>
    </subcellularLocation>
</comment>
<evidence type="ECO:0000256" key="17">
    <source>
        <dbReference type="ARBA" id="ARBA00023264"/>
    </source>
</evidence>
<keyword evidence="12 18" id="KW-0548">Nucleotidyltransferase</keyword>
<dbReference type="PANTHER" id="PTHR46382">
    <property type="entry name" value="PHOSPHATIDATE CYTIDYLYLTRANSFERASE"/>
    <property type="match status" value="1"/>
</dbReference>
<dbReference type="Pfam" id="PF01148">
    <property type="entry name" value="CTP_transf_1"/>
    <property type="match status" value="1"/>
</dbReference>
<dbReference type="GO" id="GO:0005886">
    <property type="term" value="C:plasma membrane"/>
    <property type="evidence" value="ECO:0007669"/>
    <property type="project" value="UniProtKB-SubCell"/>
</dbReference>
<protein>
    <recommendedName>
        <fullName evidence="7 18">Phosphatidate cytidylyltransferase</fullName>
        <ecNumber evidence="6 18">2.7.7.41</ecNumber>
    </recommendedName>
</protein>
<keyword evidence="15 19" id="KW-0472">Membrane</keyword>
<evidence type="ECO:0000256" key="6">
    <source>
        <dbReference type="ARBA" id="ARBA00012487"/>
    </source>
</evidence>
<dbReference type="RefSeq" id="WP_307256255.1">
    <property type="nucleotide sequence ID" value="NZ_JAUSUC010000005.1"/>
</dbReference>
<feature type="transmembrane region" description="Helical" evidence="19">
    <location>
        <begin position="26"/>
        <end position="42"/>
    </location>
</feature>
<comment type="pathway">
    <text evidence="3 18">Phospholipid metabolism; CDP-diacylglycerol biosynthesis; CDP-diacylglycerol from sn-glycerol 3-phosphate: step 3/3.</text>
</comment>
<evidence type="ECO:0000256" key="7">
    <source>
        <dbReference type="ARBA" id="ARBA00019373"/>
    </source>
</evidence>
<evidence type="ECO:0000256" key="9">
    <source>
        <dbReference type="ARBA" id="ARBA00022516"/>
    </source>
</evidence>
<dbReference type="EC" id="2.7.7.41" evidence="6 18"/>
<feature type="transmembrane region" description="Helical" evidence="19">
    <location>
        <begin position="172"/>
        <end position="191"/>
    </location>
</feature>
<evidence type="ECO:0000313" key="20">
    <source>
        <dbReference type="EMBL" id="MDQ0214268.1"/>
    </source>
</evidence>
<keyword evidence="13 19" id="KW-1133">Transmembrane helix</keyword>
<keyword evidence="16" id="KW-0594">Phospholipid biosynthesis</keyword>
<comment type="caution">
    <text evidence="20">The sequence shown here is derived from an EMBL/GenBank/DDBJ whole genome shotgun (WGS) entry which is preliminary data.</text>
</comment>
<comment type="catalytic activity">
    <reaction evidence="1 18">
        <text>a 1,2-diacyl-sn-glycero-3-phosphate + CTP + H(+) = a CDP-1,2-diacyl-sn-glycerol + diphosphate</text>
        <dbReference type="Rhea" id="RHEA:16229"/>
        <dbReference type="ChEBI" id="CHEBI:15378"/>
        <dbReference type="ChEBI" id="CHEBI:33019"/>
        <dbReference type="ChEBI" id="CHEBI:37563"/>
        <dbReference type="ChEBI" id="CHEBI:58332"/>
        <dbReference type="ChEBI" id="CHEBI:58608"/>
        <dbReference type="EC" id="2.7.7.41"/>
    </reaction>
</comment>
<keyword evidence="10 18" id="KW-0808">Transferase</keyword>
<dbReference type="EMBL" id="JAUSUC010000005">
    <property type="protein sequence ID" value="MDQ0214268.1"/>
    <property type="molecule type" value="Genomic_DNA"/>
</dbReference>
<evidence type="ECO:0000256" key="10">
    <source>
        <dbReference type="ARBA" id="ARBA00022679"/>
    </source>
</evidence>
<evidence type="ECO:0000256" key="1">
    <source>
        <dbReference type="ARBA" id="ARBA00001698"/>
    </source>
</evidence>
<evidence type="ECO:0000256" key="19">
    <source>
        <dbReference type="SAM" id="Phobius"/>
    </source>
</evidence>
<evidence type="ECO:0000256" key="15">
    <source>
        <dbReference type="ARBA" id="ARBA00023136"/>
    </source>
</evidence>
<keyword evidence="17" id="KW-1208">Phospholipid metabolism</keyword>
<feature type="transmembrane region" description="Helical" evidence="19">
    <location>
        <begin position="5"/>
        <end position="20"/>
    </location>
</feature>
<dbReference type="PROSITE" id="PS01315">
    <property type="entry name" value="CDS"/>
    <property type="match status" value="1"/>
</dbReference>
<feature type="transmembrane region" description="Helical" evidence="19">
    <location>
        <begin position="78"/>
        <end position="96"/>
    </location>
</feature>
<feature type="transmembrane region" description="Helical" evidence="19">
    <location>
        <begin position="130"/>
        <end position="151"/>
    </location>
</feature>